<evidence type="ECO:0000313" key="2">
    <source>
        <dbReference type="Proteomes" id="UP000646911"/>
    </source>
</evidence>
<comment type="caution">
    <text evidence="1">The sequence shown here is derived from an EMBL/GenBank/DDBJ whole genome shotgun (WGS) entry which is preliminary data.</text>
</comment>
<gene>
    <name evidence="1" type="ORF">H8L47_08665</name>
</gene>
<reference evidence="1 2" key="1">
    <citation type="submission" date="2020-08" db="EMBL/GenBank/DDBJ databases">
        <title>Novel species isolated from subtropical streams in China.</title>
        <authorList>
            <person name="Lu H."/>
        </authorList>
    </citation>
    <scope>NUCLEOTIDE SEQUENCE [LARGE SCALE GENOMIC DNA]</scope>
    <source>
        <strain evidence="1 2">NL8W</strain>
    </source>
</reference>
<organism evidence="1 2">
    <name type="scientific">Undibacterium umbellatum</name>
    <dbReference type="NCBI Taxonomy" id="2762300"/>
    <lineage>
        <taxon>Bacteria</taxon>
        <taxon>Pseudomonadati</taxon>
        <taxon>Pseudomonadota</taxon>
        <taxon>Betaproteobacteria</taxon>
        <taxon>Burkholderiales</taxon>
        <taxon>Oxalobacteraceae</taxon>
        <taxon>Undibacterium</taxon>
    </lineage>
</organism>
<sequence length="268" mass="30605">MKFQENFFNHGHRICQFILCSLLLGLLPKSTFAESRKINTSSKFGDAAEKFLQANCVHPNPCGWISVDTHTLRFHGNVTLKKSYAEFMSLYKKGITKRLVFNSLGGDAVDSYKIGKLIQDDDLEIEVDGYCLSACANIFFLPAKKRKINGVLGFHGGIDRYWLGKSTWDRFNPFYILAYAWAKKRDEDYFSGKPKLLDFINKTDNQILGWYIPTKSEIEDLSANPIIGDFDFRLACLLLKSSQETEKNMFFKDSLWKAKCVNAAISIK</sequence>
<dbReference type="EMBL" id="JACOFX010000003">
    <property type="protein sequence ID" value="MBC3907636.1"/>
    <property type="molecule type" value="Genomic_DNA"/>
</dbReference>
<name>A0ABR6Z8K0_9BURK</name>
<proteinExistence type="predicted"/>
<accession>A0ABR6Z8K0</accession>
<dbReference type="Proteomes" id="UP000646911">
    <property type="component" value="Unassembled WGS sequence"/>
</dbReference>
<evidence type="ECO:0000313" key="1">
    <source>
        <dbReference type="EMBL" id="MBC3907636.1"/>
    </source>
</evidence>
<dbReference type="RefSeq" id="WP_186953192.1">
    <property type="nucleotide sequence ID" value="NZ_JACOFX010000003.1"/>
</dbReference>
<protein>
    <submittedName>
        <fullName evidence="1">Uncharacterized protein</fullName>
    </submittedName>
</protein>
<keyword evidence="2" id="KW-1185">Reference proteome</keyword>